<comment type="caution">
    <text evidence="1">The sequence shown here is derived from an EMBL/GenBank/DDBJ whole genome shotgun (WGS) entry which is preliminary data.</text>
</comment>
<keyword evidence="2" id="KW-1185">Reference proteome</keyword>
<organism evidence="1 2">
    <name type="scientific">Daphnia magna</name>
    <dbReference type="NCBI Taxonomy" id="35525"/>
    <lineage>
        <taxon>Eukaryota</taxon>
        <taxon>Metazoa</taxon>
        <taxon>Ecdysozoa</taxon>
        <taxon>Arthropoda</taxon>
        <taxon>Crustacea</taxon>
        <taxon>Branchiopoda</taxon>
        <taxon>Diplostraca</taxon>
        <taxon>Cladocera</taxon>
        <taxon>Anomopoda</taxon>
        <taxon>Daphniidae</taxon>
        <taxon>Daphnia</taxon>
    </lineage>
</organism>
<accession>A0ABR0ADK1</accession>
<gene>
    <name evidence="1" type="ORF">OUZ56_008627</name>
</gene>
<dbReference type="Proteomes" id="UP001234178">
    <property type="component" value="Unassembled WGS sequence"/>
</dbReference>
<protein>
    <submittedName>
        <fullName evidence="1">Uncharacterized protein</fullName>
    </submittedName>
</protein>
<proteinExistence type="predicted"/>
<dbReference type="EMBL" id="JAOYFB010000037">
    <property type="protein sequence ID" value="KAK4023201.1"/>
    <property type="molecule type" value="Genomic_DNA"/>
</dbReference>
<name>A0ABR0ADK1_9CRUS</name>
<reference evidence="1 2" key="1">
    <citation type="journal article" date="2023" name="Nucleic Acids Res.">
        <title>The hologenome of Daphnia magna reveals possible DNA methylation and microbiome-mediated evolution of the host genome.</title>
        <authorList>
            <person name="Chaturvedi A."/>
            <person name="Li X."/>
            <person name="Dhandapani V."/>
            <person name="Marshall H."/>
            <person name="Kissane S."/>
            <person name="Cuenca-Cambronero M."/>
            <person name="Asole G."/>
            <person name="Calvet F."/>
            <person name="Ruiz-Romero M."/>
            <person name="Marangio P."/>
            <person name="Guigo R."/>
            <person name="Rago D."/>
            <person name="Mirbahai L."/>
            <person name="Eastwood N."/>
            <person name="Colbourne J.K."/>
            <person name="Zhou J."/>
            <person name="Mallon E."/>
            <person name="Orsini L."/>
        </authorList>
    </citation>
    <scope>NUCLEOTIDE SEQUENCE [LARGE SCALE GENOMIC DNA]</scope>
    <source>
        <strain evidence="1">LRV0_1</strain>
    </source>
</reference>
<sequence length="90" mass="10415">MAPCDGITIAFARGSPQLRLVYERSRNTPPSNDVALYDERRCVLSLPLIQLRYSYRWVWEIEGCGRFTKFNMQRVFPATARSRLVEASES</sequence>
<evidence type="ECO:0000313" key="2">
    <source>
        <dbReference type="Proteomes" id="UP001234178"/>
    </source>
</evidence>
<evidence type="ECO:0000313" key="1">
    <source>
        <dbReference type="EMBL" id="KAK4023201.1"/>
    </source>
</evidence>